<evidence type="ECO:0000313" key="3">
    <source>
        <dbReference type="Proteomes" id="UP001611580"/>
    </source>
</evidence>
<dbReference type="EMBL" id="JBIRYI010000004">
    <property type="protein sequence ID" value="MFI2486954.1"/>
    <property type="molecule type" value="Genomic_DNA"/>
</dbReference>
<keyword evidence="1" id="KW-0812">Transmembrane</keyword>
<comment type="caution">
    <text evidence="2">The sequence shown here is derived from an EMBL/GenBank/DDBJ whole genome shotgun (WGS) entry which is preliminary data.</text>
</comment>
<gene>
    <name evidence="2" type="ORF">ACH47X_08600</name>
</gene>
<evidence type="ECO:0000313" key="2">
    <source>
        <dbReference type="EMBL" id="MFI2486954.1"/>
    </source>
</evidence>
<keyword evidence="1" id="KW-0472">Membrane</keyword>
<dbReference type="RefSeq" id="WP_397403308.1">
    <property type="nucleotide sequence ID" value="NZ_JBIRYI010000004.1"/>
</dbReference>
<reference evidence="2 3" key="1">
    <citation type="submission" date="2024-10" db="EMBL/GenBank/DDBJ databases">
        <title>The Natural Products Discovery Center: Release of the First 8490 Sequenced Strains for Exploring Actinobacteria Biosynthetic Diversity.</title>
        <authorList>
            <person name="Kalkreuter E."/>
            <person name="Kautsar S.A."/>
            <person name="Yang D."/>
            <person name="Bader C.D."/>
            <person name="Teijaro C.N."/>
            <person name="Fluegel L."/>
            <person name="Davis C.M."/>
            <person name="Simpson J.R."/>
            <person name="Lauterbach L."/>
            <person name="Steele A.D."/>
            <person name="Gui C."/>
            <person name="Meng S."/>
            <person name="Li G."/>
            <person name="Viehrig K."/>
            <person name="Ye F."/>
            <person name="Su P."/>
            <person name="Kiefer A.F."/>
            <person name="Nichols A."/>
            <person name="Cepeda A.J."/>
            <person name="Yan W."/>
            <person name="Fan B."/>
            <person name="Jiang Y."/>
            <person name="Adhikari A."/>
            <person name="Zheng C.-J."/>
            <person name="Schuster L."/>
            <person name="Cowan T.M."/>
            <person name="Smanski M.J."/>
            <person name="Chevrette M.G."/>
            <person name="De Carvalho L.P.S."/>
            <person name="Shen B."/>
        </authorList>
    </citation>
    <scope>NUCLEOTIDE SEQUENCE [LARGE SCALE GENOMIC DNA]</scope>
    <source>
        <strain evidence="2 3">NPDC019481</strain>
    </source>
</reference>
<sequence>MVPNSETLVLLVFIGGTAIIVGAIQLVVGVYQLADNVDRMARALLDRGRD</sequence>
<protein>
    <submittedName>
        <fullName evidence="2">Uncharacterized protein</fullName>
    </submittedName>
</protein>
<feature type="transmembrane region" description="Helical" evidence="1">
    <location>
        <begin position="12"/>
        <end position="34"/>
    </location>
</feature>
<evidence type="ECO:0000256" key="1">
    <source>
        <dbReference type="SAM" id="Phobius"/>
    </source>
</evidence>
<keyword evidence="1" id="KW-1133">Transmembrane helix</keyword>
<name>A0ABW7XHG6_9MICO</name>
<keyword evidence="3" id="KW-1185">Reference proteome</keyword>
<dbReference type="Proteomes" id="UP001611580">
    <property type="component" value="Unassembled WGS sequence"/>
</dbReference>
<accession>A0ABW7XHG6</accession>
<proteinExistence type="predicted"/>
<organism evidence="2 3">
    <name type="scientific">Promicromonospora kroppenstedtii</name>
    <dbReference type="NCBI Taxonomy" id="440482"/>
    <lineage>
        <taxon>Bacteria</taxon>
        <taxon>Bacillati</taxon>
        <taxon>Actinomycetota</taxon>
        <taxon>Actinomycetes</taxon>
        <taxon>Micrococcales</taxon>
        <taxon>Promicromonosporaceae</taxon>
        <taxon>Promicromonospora</taxon>
    </lineage>
</organism>